<keyword evidence="1" id="KW-0812">Transmembrane</keyword>
<sequence length="28" mass="3226">MLSLCVGNYGKSWVTYFIIAVLFPFIDQ</sequence>
<evidence type="ECO:0000256" key="1">
    <source>
        <dbReference type="SAM" id="Phobius"/>
    </source>
</evidence>
<feature type="non-terminal residue" evidence="2">
    <location>
        <position position="28"/>
    </location>
</feature>
<proteinExistence type="predicted"/>
<keyword evidence="1" id="KW-1133">Transmembrane helix</keyword>
<reference evidence="2" key="1">
    <citation type="submission" date="2018-05" db="EMBL/GenBank/DDBJ databases">
        <authorList>
            <person name="Lanie J.A."/>
            <person name="Ng W.-L."/>
            <person name="Kazmierczak K.M."/>
            <person name="Andrzejewski T.M."/>
            <person name="Davidsen T.M."/>
            <person name="Wayne K.J."/>
            <person name="Tettelin H."/>
            <person name="Glass J.I."/>
            <person name="Rusch D."/>
            <person name="Podicherti R."/>
            <person name="Tsui H.-C.T."/>
            <person name="Winkler M.E."/>
        </authorList>
    </citation>
    <scope>NUCLEOTIDE SEQUENCE</scope>
</reference>
<protein>
    <submittedName>
        <fullName evidence="2">Uncharacterized protein</fullName>
    </submittedName>
</protein>
<organism evidence="2">
    <name type="scientific">marine metagenome</name>
    <dbReference type="NCBI Taxonomy" id="408172"/>
    <lineage>
        <taxon>unclassified sequences</taxon>
        <taxon>metagenomes</taxon>
        <taxon>ecological metagenomes</taxon>
    </lineage>
</organism>
<keyword evidence="1" id="KW-0472">Membrane</keyword>
<dbReference type="EMBL" id="UINC01121690">
    <property type="protein sequence ID" value="SVC97032.1"/>
    <property type="molecule type" value="Genomic_DNA"/>
</dbReference>
<accession>A0A382RIH4</accession>
<gene>
    <name evidence="2" type="ORF">METZ01_LOCUS349886</name>
</gene>
<name>A0A382RIH4_9ZZZZ</name>
<dbReference type="AlphaFoldDB" id="A0A382RIH4"/>
<evidence type="ECO:0000313" key="2">
    <source>
        <dbReference type="EMBL" id="SVC97032.1"/>
    </source>
</evidence>
<feature type="transmembrane region" description="Helical" evidence="1">
    <location>
        <begin position="6"/>
        <end position="26"/>
    </location>
</feature>